<dbReference type="eggNOG" id="COG3137">
    <property type="taxonomic scope" value="Bacteria"/>
</dbReference>
<keyword evidence="3" id="KW-1185">Reference proteome</keyword>
<organism evidence="2 3">
    <name type="scientific">Indibacter alkaliphilus (strain CCUG 57479 / KCTC 22604 / LW1)</name>
    <dbReference type="NCBI Taxonomy" id="1189612"/>
    <lineage>
        <taxon>Bacteria</taxon>
        <taxon>Pseudomonadati</taxon>
        <taxon>Bacteroidota</taxon>
        <taxon>Cytophagia</taxon>
        <taxon>Cytophagales</taxon>
        <taxon>Cyclobacteriaceae</taxon>
    </lineage>
</organism>
<dbReference type="InterPro" id="IPR021428">
    <property type="entry name" value="DUF3078"/>
</dbReference>
<accession>S2DSJ6</accession>
<dbReference type="OrthoDB" id="1495718at2"/>
<reference evidence="2 3" key="1">
    <citation type="journal article" date="2013" name="Genome Announc.">
        <title>Draft Genome Sequence of Indibacter alkaliphilus Strain LW1T, Isolated from Lonar Lake, a Haloalkaline Lake in the Buldana District of Maharashtra, India.</title>
        <authorList>
            <person name="Singh A."/>
            <person name="Kumar Jangir P."/>
            <person name="Sharma R."/>
            <person name="Singh A."/>
            <person name="Kumar Pinnaka A."/>
            <person name="Shivaji S."/>
        </authorList>
    </citation>
    <scope>NUCLEOTIDE SEQUENCE [LARGE SCALE GENOMIC DNA]</scope>
    <source>
        <strain evidence="3">CCUG 57479 / KCTC 22604 / LW1</strain>
    </source>
</reference>
<dbReference type="AlphaFoldDB" id="S2DSJ6"/>
<evidence type="ECO:0000313" key="2">
    <source>
        <dbReference type="EMBL" id="EPA00261.1"/>
    </source>
</evidence>
<feature type="signal peptide" evidence="1">
    <location>
        <begin position="1"/>
        <end position="21"/>
    </location>
</feature>
<gene>
    <name evidence="2" type="ORF">A33Q_0132</name>
</gene>
<dbReference type="EMBL" id="ALWO02000005">
    <property type="protein sequence ID" value="EPA00261.1"/>
    <property type="molecule type" value="Genomic_DNA"/>
</dbReference>
<proteinExistence type="predicted"/>
<dbReference type="Proteomes" id="UP000006073">
    <property type="component" value="Unassembled WGS sequence"/>
</dbReference>
<dbReference type="Pfam" id="PF11276">
    <property type="entry name" value="DUF3078"/>
    <property type="match status" value="1"/>
</dbReference>
<name>S2DSJ6_INDAL</name>
<dbReference type="STRING" id="1189612.A33Q_0132"/>
<feature type="chain" id="PRO_5004496180" description="DUF3078 domain-containing protein" evidence="1">
    <location>
        <begin position="22"/>
        <end position="329"/>
    </location>
</feature>
<evidence type="ECO:0000313" key="3">
    <source>
        <dbReference type="Proteomes" id="UP000006073"/>
    </source>
</evidence>
<sequence length="329" mass="37340">MFRKLLLFLLLFAVHAHLVRAQDPLILADTLLISGDTIIMLGDSVIIKEKVKPIFWEKGGNFNLSIQQVSLSNWNAGGVSNMALNTGLIMFANYKKDRIIWDSKLTVNFGFNRISDRRFQTRKTNDNFIFISKYGRELTDVWYLSTQIDARTQLLSGYRYFRPAGAEEDARNRISDLLAPAYVQSSTGLNYRKEYKNKDKVSLIASPFTGRFTIVMDDSLSNAGAFGVLAGEMVRAEAGISFGSTTDIQLLENIRWRADLNMFSNFEKLGNFVVNFNSVISMKVNKFITTRIETVLIYDESVFIQQEQGPPRQAVQLQNMINFGIGLDF</sequence>
<evidence type="ECO:0008006" key="4">
    <source>
        <dbReference type="Google" id="ProtNLM"/>
    </source>
</evidence>
<evidence type="ECO:0000256" key="1">
    <source>
        <dbReference type="SAM" id="SignalP"/>
    </source>
</evidence>
<keyword evidence="1" id="KW-0732">Signal</keyword>
<protein>
    <recommendedName>
        <fullName evidence="4">DUF3078 domain-containing protein</fullName>
    </recommendedName>
</protein>
<comment type="caution">
    <text evidence="2">The sequence shown here is derived from an EMBL/GenBank/DDBJ whole genome shotgun (WGS) entry which is preliminary data.</text>
</comment>
<dbReference type="RefSeq" id="WP_009035646.1">
    <property type="nucleotide sequence ID" value="NZ_ALWO02000005.1"/>
</dbReference>